<accession>A0A8J8TDG6</accession>
<sequence length="246" mass="25725">MTAFAEIVVIAAIAQLTVLPGEKVQFIIAGLSTRFKPAVVVAAAGAAFAGWTVLEILFGEALQRVLPGVVLDIVTAGLFLVFAVLLVRSAPGGPDPGRGSGTETDGGVVTDRIADINPEFEVGGVTVGGQLGEFLTIFTMMAAGEFGDKTQLVTIGLAAQYGTTAAIWLGEMIVIIPVSLANAYFFHRFSHRFDVRKAHYAGAVLFAFFGLDTVLGILTGPNAVFGHNSLWEAIVTVASEVLLTTV</sequence>
<comment type="subcellular location">
    <subcellularLocation>
        <location evidence="1">Membrane</location>
        <topology evidence="1">Multi-pass membrane protein</topology>
    </subcellularLocation>
</comment>
<dbReference type="PANTHER" id="PTHR12608">
    <property type="entry name" value="TRANSMEMBRANE PROTEIN HTP-1 RELATED"/>
    <property type="match status" value="1"/>
</dbReference>
<comment type="caution">
    <text evidence="7">The sequence shown here is derived from an EMBL/GenBank/DDBJ whole genome shotgun (WGS) entry which is preliminary data.</text>
</comment>
<keyword evidence="5 6" id="KW-0472">Membrane</keyword>
<feature type="transmembrane region" description="Helical" evidence="6">
    <location>
        <begin position="38"/>
        <end position="58"/>
    </location>
</feature>
<feature type="transmembrane region" description="Helical" evidence="6">
    <location>
        <begin position="198"/>
        <end position="218"/>
    </location>
</feature>
<reference evidence="7" key="1">
    <citation type="submission" date="2019-02" db="EMBL/GenBank/DDBJ databases">
        <title>Halonotius sp. a new haloarchaeum isolated from saline soil.</title>
        <authorList>
            <person name="Duran-Viseras A."/>
            <person name="Sanchez-Porro C."/>
            <person name="Ventosa A."/>
        </authorList>
    </citation>
    <scope>NUCLEOTIDE SEQUENCE</scope>
    <source>
        <strain evidence="7">F15B</strain>
    </source>
</reference>
<dbReference type="Pfam" id="PF01169">
    <property type="entry name" value="GDT1"/>
    <property type="match status" value="2"/>
</dbReference>
<keyword evidence="3 6" id="KW-0812">Transmembrane</keyword>
<protein>
    <submittedName>
        <fullName evidence="7">TMEM165/GDT1 family protein</fullName>
    </submittedName>
</protein>
<dbReference type="RefSeq" id="WP_142979320.1">
    <property type="nucleotide sequence ID" value="NZ_RKLU01000002.1"/>
</dbReference>
<evidence type="ECO:0000256" key="3">
    <source>
        <dbReference type="ARBA" id="ARBA00022692"/>
    </source>
</evidence>
<evidence type="ECO:0000256" key="6">
    <source>
        <dbReference type="SAM" id="Phobius"/>
    </source>
</evidence>
<name>A0A8J8TDG6_9EURY</name>
<dbReference type="GO" id="GO:0046873">
    <property type="term" value="F:metal ion transmembrane transporter activity"/>
    <property type="evidence" value="ECO:0007669"/>
    <property type="project" value="InterPro"/>
</dbReference>
<keyword evidence="4 6" id="KW-1133">Transmembrane helix</keyword>
<feature type="transmembrane region" description="Helical" evidence="6">
    <location>
        <begin position="165"/>
        <end position="186"/>
    </location>
</feature>
<dbReference type="GO" id="GO:0016020">
    <property type="term" value="C:membrane"/>
    <property type="evidence" value="ECO:0007669"/>
    <property type="project" value="UniProtKB-SubCell"/>
</dbReference>
<evidence type="ECO:0000256" key="4">
    <source>
        <dbReference type="ARBA" id="ARBA00022989"/>
    </source>
</evidence>
<keyword evidence="8" id="KW-1185">Reference proteome</keyword>
<comment type="similarity">
    <text evidence="2">Belongs to the GDT1 family.</text>
</comment>
<dbReference type="EMBL" id="RKLU01000002">
    <property type="protein sequence ID" value="TQQ83056.1"/>
    <property type="molecule type" value="Genomic_DNA"/>
</dbReference>
<dbReference type="PANTHER" id="PTHR12608:SF1">
    <property type="entry name" value="TRANSMEMBRANE PROTEIN 165"/>
    <property type="match status" value="1"/>
</dbReference>
<evidence type="ECO:0000256" key="5">
    <source>
        <dbReference type="ARBA" id="ARBA00023136"/>
    </source>
</evidence>
<evidence type="ECO:0000256" key="2">
    <source>
        <dbReference type="ARBA" id="ARBA00009190"/>
    </source>
</evidence>
<evidence type="ECO:0000313" key="8">
    <source>
        <dbReference type="Proteomes" id="UP000705823"/>
    </source>
</evidence>
<dbReference type="Proteomes" id="UP000705823">
    <property type="component" value="Unassembled WGS sequence"/>
</dbReference>
<gene>
    <name evidence="7" type="ORF">EGH24_06385</name>
</gene>
<dbReference type="AlphaFoldDB" id="A0A8J8TDG6"/>
<dbReference type="OrthoDB" id="85362at2157"/>
<organism evidence="7 8">
    <name type="scientific">Halonotius terrestris</name>
    <dbReference type="NCBI Taxonomy" id="2487750"/>
    <lineage>
        <taxon>Archaea</taxon>
        <taxon>Methanobacteriati</taxon>
        <taxon>Methanobacteriota</taxon>
        <taxon>Stenosarchaea group</taxon>
        <taxon>Halobacteria</taxon>
        <taxon>Halobacteriales</taxon>
        <taxon>Haloferacaceae</taxon>
        <taxon>Halonotius</taxon>
    </lineage>
</organism>
<feature type="transmembrane region" description="Helical" evidence="6">
    <location>
        <begin position="65"/>
        <end position="87"/>
    </location>
</feature>
<evidence type="ECO:0000256" key="1">
    <source>
        <dbReference type="ARBA" id="ARBA00004141"/>
    </source>
</evidence>
<dbReference type="InterPro" id="IPR001727">
    <property type="entry name" value="GDT1-like"/>
</dbReference>
<proteinExistence type="inferred from homology"/>
<evidence type="ECO:0000313" key="7">
    <source>
        <dbReference type="EMBL" id="TQQ83056.1"/>
    </source>
</evidence>